<dbReference type="SUPFAM" id="SSF56672">
    <property type="entry name" value="DNA/RNA polymerases"/>
    <property type="match status" value="1"/>
</dbReference>
<evidence type="ECO:0000313" key="5">
    <source>
        <dbReference type="Proteomes" id="UP000619265"/>
    </source>
</evidence>
<evidence type="ECO:0000256" key="1">
    <source>
        <dbReference type="PROSITE-ProRule" id="PRU00047"/>
    </source>
</evidence>
<dbReference type="Gramene" id="Jr05_11500_p1">
    <property type="protein sequence ID" value="cds.Jr05_11500_p1"/>
    <property type="gene ID" value="Jr05_11500"/>
</dbReference>
<accession>A0A834CU32</accession>
<reference evidence="4" key="1">
    <citation type="submission" date="2015-10" db="EMBL/GenBank/DDBJ databases">
        <authorList>
            <person name="Martinez-Garcia P.J."/>
            <person name="Crepeau M.W."/>
            <person name="Puiu D."/>
            <person name="Gonzalez-Ibeas D."/>
            <person name="Whalen J."/>
            <person name="Stevens K."/>
            <person name="Paul R."/>
            <person name="Butterfield T."/>
            <person name="Britton M."/>
            <person name="Reagan R."/>
            <person name="Chakraborty S."/>
            <person name="Walawage S.L."/>
            <person name="Vasquez-Gross H.A."/>
            <person name="Cardeno C."/>
            <person name="Famula R."/>
            <person name="Pratt K."/>
            <person name="Kuruganti S."/>
            <person name="Aradhya M.K."/>
            <person name="Leslie C.A."/>
            <person name="Dandekar A.M."/>
            <person name="Salzberg S.L."/>
            <person name="Wegrzyn J.L."/>
            <person name="Langley C.H."/>
            <person name="Neale D.B."/>
        </authorList>
    </citation>
    <scope>NUCLEOTIDE SEQUENCE</scope>
    <source>
        <tissue evidence="4">Leaves</tissue>
    </source>
</reference>
<dbReference type="GO" id="GO:0003676">
    <property type="term" value="F:nucleic acid binding"/>
    <property type="evidence" value="ECO:0007669"/>
    <property type="project" value="InterPro"/>
</dbReference>
<feature type="domain" description="CCHC-type" evidence="3">
    <location>
        <begin position="143"/>
        <end position="157"/>
    </location>
</feature>
<dbReference type="PANTHER" id="PTHR15503:SF45">
    <property type="entry name" value="RNA-DIRECTED DNA POLYMERASE HOMOLOG"/>
    <property type="match status" value="1"/>
</dbReference>
<dbReference type="PANTHER" id="PTHR15503">
    <property type="entry name" value="LDOC1 RELATED"/>
    <property type="match status" value="1"/>
</dbReference>
<keyword evidence="1" id="KW-0479">Metal-binding</keyword>
<dbReference type="Gene3D" id="2.40.70.10">
    <property type="entry name" value="Acid Proteases"/>
    <property type="match status" value="1"/>
</dbReference>
<dbReference type="InterPro" id="IPR032567">
    <property type="entry name" value="RTL1-rel"/>
</dbReference>
<feature type="region of interest" description="Disordered" evidence="2">
    <location>
        <begin position="82"/>
        <end position="115"/>
    </location>
</feature>
<organism evidence="4 5">
    <name type="scientific">Juglans regia</name>
    <name type="common">English walnut</name>
    <dbReference type="NCBI Taxonomy" id="51240"/>
    <lineage>
        <taxon>Eukaryota</taxon>
        <taxon>Viridiplantae</taxon>
        <taxon>Streptophyta</taxon>
        <taxon>Embryophyta</taxon>
        <taxon>Tracheophyta</taxon>
        <taxon>Spermatophyta</taxon>
        <taxon>Magnoliopsida</taxon>
        <taxon>eudicotyledons</taxon>
        <taxon>Gunneridae</taxon>
        <taxon>Pentapetalae</taxon>
        <taxon>rosids</taxon>
        <taxon>fabids</taxon>
        <taxon>Fagales</taxon>
        <taxon>Juglandaceae</taxon>
        <taxon>Juglans</taxon>
    </lineage>
</organism>
<evidence type="ECO:0000256" key="2">
    <source>
        <dbReference type="SAM" id="MobiDB-lite"/>
    </source>
</evidence>
<dbReference type="Pfam" id="PF00098">
    <property type="entry name" value="zf-CCHC"/>
    <property type="match status" value="1"/>
</dbReference>
<dbReference type="AlphaFoldDB" id="A0A834CU32"/>
<keyword evidence="1" id="KW-0863">Zinc-finger</keyword>
<dbReference type="CDD" id="cd00303">
    <property type="entry name" value="retropepsin_like"/>
    <property type="match status" value="1"/>
</dbReference>
<dbReference type="InterPro" id="IPR021109">
    <property type="entry name" value="Peptidase_aspartic_dom_sf"/>
</dbReference>
<dbReference type="InterPro" id="IPR001878">
    <property type="entry name" value="Znf_CCHC"/>
</dbReference>
<keyword evidence="1" id="KW-0862">Zinc</keyword>
<dbReference type="Gene3D" id="4.10.60.10">
    <property type="entry name" value="Zinc finger, CCHC-type"/>
    <property type="match status" value="1"/>
</dbReference>
<dbReference type="Proteomes" id="UP000619265">
    <property type="component" value="Unassembled WGS sequence"/>
</dbReference>
<dbReference type="InterPro" id="IPR002156">
    <property type="entry name" value="RNaseH_domain"/>
</dbReference>
<dbReference type="SUPFAM" id="SSF50630">
    <property type="entry name" value="Acid proteases"/>
    <property type="match status" value="1"/>
</dbReference>
<dbReference type="EMBL" id="LIHL02000005">
    <property type="protein sequence ID" value="KAF5470859.1"/>
    <property type="molecule type" value="Genomic_DNA"/>
</dbReference>
<evidence type="ECO:0000313" key="4">
    <source>
        <dbReference type="EMBL" id="KAF5470859.1"/>
    </source>
</evidence>
<dbReference type="GO" id="GO:0008270">
    <property type="term" value="F:zinc ion binding"/>
    <property type="evidence" value="ECO:0007669"/>
    <property type="project" value="UniProtKB-KW"/>
</dbReference>
<proteinExistence type="predicted"/>
<dbReference type="GO" id="GO:0004523">
    <property type="term" value="F:RNA-DNA hybrid ribonuclease activity"/>
    <property type="evidence" value="ECO:0007669"/>
    <property type="project" value="InterPro"/>
</dbReference>
<protein>
    <recommendedName>
        <fullName evidence="3">CCHC-type domain-containing protein</fullName>
    </recommendedName>
</protein>
<sequence length="494" mass="55041">MEFATLVQGSMTVHQYAARFIELSRFAAYLIPDEEKKVRKFEQGLNEKLYERVVGFQIRNFSELVDKATVLERSLQRSAALHDQKKRTISLGPHSGMDQGSWKKRNEGSSSGKRMVQGTQQAYQCRTCNRVHTGVCRKEAGLCYRCGRSGHYLRDCPLRLDNNRPPPPPRTEGTARGNMQCTTAPARVFALTPGEAEDRNDVITGTLSLFSNNATVLFDSGATHSFVSMTYARFCTLETKELMSKLVVATPTGNSVVCDKFLPGCPLSIEGRLMPADLIVFNMFGFDVILGMDWLACYHASIDCFKKEVIFRPPKESEFRFSGSKVRIHPPIISAVQVGKLLRDGCQGFLTCVVEVPKEELKLEQIPVVREYPEVFPEDLPGLPPEREVEFTIELAPGTAPLSKAPYRMAPSELVELKEQLQDLLDKGIGVSIRDEQGNFLATMRKKQTSLPNPPIAEATGALKAVTFGLELGMIKVIMEGDSQLVVKEIQQLK</sequence>
<evidence type="ECO:0000259" key="3">
    <source>
        <dbReference type="PROSITE" id="PS50158"/>
    </source>
</evidence>
<dbReference type="InterPro" id="IPR043502">
    <property type="entry name" value="DNA/RNA_pol_sf"/>
</dbReference>
<gene>
    <name evidence="4" type="ORF">F2P56_011347</name>
</gene>
<reference evidence="4" key="2">
    <citation type="submission" date="2020-03" db="EMBL/GenBank/DDBJ databases">
        <title>Walnut 2.0.</title>
        <authorList>
            <person name="Marrano A."/>
            <person name="Britton M."/>
            <person name="Zimin A.V."/>
            <person name="Zaini P.A."/>
            <person name="Workman R."/>
            <person name="Puiu D."/>
            <person name="Bianco L."/>
            <person name="Allen B.J."/>
            <person name="Troggio M."/>
            <person name="Leslie C.A."/>
            <person name="Timp W."/>
            <person name="Dendekar A."/>
            <person name="Salzberg S.L."/>
            <person name="Neale D.B."/>
        </authorList>
    </citation>
    <scope>NUCLEOTIDE SEQUENCE</scope>
    <source>
        <tissue evidence="4">Leaves</tissue>
    </source>
</reference>
<dbReference type="Pfam" id="PF13456">
    <property type="entry name" value="RVT_3"/>
    <property type="match status" value="1"/>
</dbReference>
<dbReference type="SMART" id="SM00343">
    <property type="entry name" value="ZnF_C2HC"/>
    <property type="match status" value="1"/>
</dbReference>
<comment type="caution">
    <text evidence="4">The sequence shown here is derived from an EMBL/GenBank/DDBJ whole genome shotgun (WGS) entry which is preliminary data.</text>
</comment>
<dbReference type="PROSITE" id="PS50158">
    <property type="entry name" value="ZF_CCHC"/>
    <property type="match status" value="1"/>
</dbReference>
<dbReference type="Pfam" id="PF08284">
    <property type="entry name" value="RVP_2"/>
    <property type="match status" value="1"/>
</dbReference>
<name>A0A834CU32_JUGRE</name>
<dbReference type="Gene3D" id="3.10.10.10">
    <property type="entry name" value="HIV Type 1 Reverse Transcriptase, subunit A, domain 1"/>
    <property type="match status" value="1"/>
</dbReference>